<dbReference type="GO" id="GO:0008270">
    <property type="term" value="F:zinc ion binding"/>
    <property type="evidence" value="ECO:0007669"/>
    <property type="project" value="UniProtKB-KW"/>
</dbReference>
<reference evidence="3" key="1">
    <citation type="submission" date="2022-10" db="EMBL/GenBank/DDBJ databases">
        <authorList>
            <person name="Chen Y."/>
            <person name="Dougan E. K."/>
            <person name="Chan C."/>
            <person name="Rhodes N."/>
            <person name="Thang M."/>
        </authorList>
    </citation>
    <scope>NUCLEOTIDE SEQUENCE</scope>
</reference>
<dbReference type="PANTHER" id="PTHR47027:SF20">
    <property type="entry name" value="REVERSE TRANSCRIPTASE-LIKE PROTEIN WITH RNA-DIRECTED DNA POLYMERASE DOMAIN"/>
    <property type="match status" value="1"/>
</dbReference>
<protein>
    <submittedName>
        <fullName evidence="4">RNase H type-1 domain-containing protein</fullName>
    </submittedName>
</protein>
<dbReference type="Gene3D" id="3.60.10.10">
    <property type="entry name" value="Endonuclease/exonuclease/phosphatase"/>
    <property type="match status" value="1"/>
</dbReference>
<dbReference type="SUPFAM" id="SSF56219">
    <property type="entry name" value="DNase I-like"/>
    <property type="match status" value="1"/>
</dbReference>
<keyword evidence="1" id="KW-0862">Zinc</keyword>
<evidence type="ECO:0000313" key="5">
    <source>
        <dbReference type="Proteomes" id="UP001152797"/>
    </source>
</evidence>
<dbReference type="Proteomes" id="UP001152797">
    <property type="component" value="Unassembled WGS sequence"/>
</dbReference>
<dbReference type="PANTHER" id="PTHR47027">
    <property type="entry name" value="REVERSE TRANSCRIPTASE DOMAIN-CONTAINING PROTEIN"/>
    <property type="match status" value="1"/>
</dbReference>
<accession>A0A9P1DVG1</accession>
<dbReference type="EMBL" id="CAMXCT010006537">
    <property type="protein sequence ID" value="CAI4015573.1"/>
    <property type="molecule type" value="Genomic_DNA"/>
</dbReference>
<dbReference type="InterPro" id="IPR013087">
    <property type="entry name" value="Znf_C2H2_type"/>
</dbReference>
<reference evidence="4 5" key="2">
    <citation type="submission" date="2024-05" db="EMBL/GenBank/DDBJ databases">
        <authorList>
            <person name="Chen Y."/>
            <person name="Shah S."/>
            <person name="Dougan E. K."/>
            <person name="Thang M."/>
            <person name="Chan C."/>
        </authorList>
    </citation>
    <scope>NUCLEOTIDE SEQUENCE [LARGE SCALE GENOMIC DNA]</scope>
</reference>
<dbReference type="EMBL" id="CAMXCT030006537">
    <property type="protein sequence ID" value="CAL4802885.1"/>
    <property type="molecule type" value="Genomic_DNA"/>
</dbReference>
<name>A0A9P1DVG1_9DINO</name>
<keyword evidence="1" id="KW-0863">Zinc-finger</keyword>
<organism evidence="3">
    <name type="scientific">Cladocopium goreaui</name>
    <dbReference type="NCBI Taxonomy" id="2562237"/>
    <lineage>
        <taxon>Eukaryota</taxon>
        <taxon>Sar</taxon>
        <taxon>Alveolata</taxon>
        <taxon>Dinophyceae</taxon>
        <taxon>Suessiales</taxon>
        <taxon>Symbiodiniaceae</taxon>
        <taxon>Cladocopium</taxon>
    </lineage>
</organism>
<dbReference type="OrthoDB" id="410256at2759"/>
<dbReference type="EMBL" id="CAMXCT020006537">
    <property type="protein sequence ID" value="CAL1168948.1"/>
    <property type="molecule type" value="Genomic_DNA"/>
</dbReference>
<sequence length="2031" mass="226844">MCLRLTLSVSNCSTARLDEQWHRQKVHIVGLQETRTLPGRDVTEHYMVFSSGFQDPAAPRFGCEAWFHRTLPFVVMPDGTSLLATDFKFVVVHADPRRLLIRGDHTCCSFLLVVLHAPCLAKTKGNGHRPIDDISQWWQETSEIIQASPAATFQWVCVDANAPLASQETECFGLLDAEVTNAQGGVFEEFLLRHAFAVPSTFHDIHQGQSWTWTHSSGARCRRDYVLVPLPLLTSVQKSFTLTSYDGTFCHDDHIPVGIEFAAFLKAPAVASRVRWDELAFLDPVRVAQFQDALATLPLPTWDVRTTDHCAVFEAQVLQLGQQFFGGHTKKKFRPQLQPHTIQLIAFKRHLLDVGRALQLMTDPLFKEELRAVEKVVRSAVYADLTVFYDQLLVRLQNADQAADAKQLYRILDRLGRKRSKNAGRRPLPILRRPDGELAQTFQQQQHIWLRQFAAVEAGLPISWHALHSLARPGVSSLDCELDPQAFVSPWQLLQAMRKLRRGKACGPNAIPPDLLKAGGAPFAMQMSCLTNKVIAHAHEPTSWRGGKLIPLYKGKGLPSDPSSFRSIFVSDFTAKLYHACLRRPLERAWTASLHSMQFGGRPGCGVDLAHHFLQMHQCWARHGKVPAAIVFFDMKAAFYSVLRQALTACQDINNAFQYAMQCLGLAEAEIADMLLAVDQECALEGVSPHVERLVHDTMSHTFFTVEGVDAPVATHLGTRPGDPIGDLLFNLTMSKILAEMKAIVSDSGVATWFGDPSQCADFLSPMDLPSNGFADVSFVDDCAVAIHASDIGQLQVIAQHVVSAMHVAARRRGLHLNYDAGKTEMLWQVQGKGSRKLKQQLMHNQNQIRWSAFDVSFCLQVVQSYKHLGTWLQTGGCLSREIQQRAHGAKASWGSLARQFFVKRYISTATKVKVFRSLALSRHMYNVHTWGDLKPADLVKWANSIRQPLCSLAKCCTKGFAPKLFDVATLGGLIGLETPQDRLHVARLRYFARLLKQCPVALWQFIWHTQHVPSSWSALLLDSFKWFCQFYGPAWKLSADSSLGDWILAVQTDAAWKGRLKAALRRCQQYRQSQAEHLVWQKAFDKDFYALTQTAPPSQDSNPMLWECDLCSKTFSSKRGLASHSQRVHGYRRIVRFYASGDTCPACCKMHHSRMRLCQHLTHSEPCMQQLQACFPPMSDACVQQLDHDDELEFAALKKEGWWRTKALLPACKAFGPVLPASDSQDARLMHARWVARFPQAGTAFTQLQGRRLDPDASLDSEVRPVQSPAQGFVTQSPHGGLDGGGLFQYSGLATVNARMNISTLVFVHFFSGFRRSQDLHEILEHVILPNGLQIFALSVDMCLQKAAGDLASDASLAFWKEQILSGRIFGAGGGPPCETFTAARLAGGGPRAVRSAEDPTGLPYLTAREWRQVLVGTRLVQFILDILLLLARTGGCGFCEHPQFPVWCASKAPCSIWSFPAVLQLRQLRCVSIVSFDQCIFHAPAVKPTTVMLLRLGHFRESTLARGKCGRCAHGFRAHERLLGRDEAGHFRTARGKVYPPLLNAALGKAIGVYVEQTFATESSSVAKDLPEIFQRFAAANFAANGHSVAGEDEELVESNAGGCQVSHLPLSFFPLSFLCFLFFLSFGDALIFNTSGRPMLGERMLGSWAKWIGEKSVPLIFGSGVSGSVIAIAWNATEQDWMARAIQKGRFRPKKPEEFQLEFLNFDLPAIHRGLGKNGMVALIGMQATGKTTTLQHVLWEAENPFFLEVPHDDVHRAIHNELRKNIWKLPWLLDGMRVDWGKTHKDVVTEVFEKVTEKTQKPVRLGFDVVAVTKHGIDERHVSNIIEVTTGKENLHFPTNFDAKFFVKQVKYLCADRHVSSALISSSEGLMMLSLGEPRLRKMLGRELPISKSKAYLKALGQENISEEMLMEMPRTFEKLRGLSASAGKEAFCNKEMQGWVSAIEKTNGQPFTNVKGLYQKALNEPIGIKDIRVATPGKLATFTGADPEETFIQHMVKTNIFTPRDDGRYELQFGCQHKAVKKVFDL</sequence>
<keyword evidence="5" id="KW-1185">Reference proteome</keyword>
<gene>
    <name evidence="3" type="ORF">C1SCF055_LOCUS40395</name>
</gene>
<evidence type="ECO:0000259" key="2">
    <source>
        <dbReference type="PROSITE" id="PS50157"/>
    </source>
</evidence>
<dbReference type="InterPro" id="IPR036691">
    <property type="entry name" value="Endo/exonu/phosph_ase_sf"/>
</dbReference>
<dbReference type="SMART" id="SM00355">
    <property type="entry name" value="ZnF_C2H2"/>
    <property type="match status" value="1"/>
</dbReference>
<keyword evidence="1" id="KW-0479">Metal-binding</keyword>
<comment type="caution">
    <text evidence="3">The sequence shown here is derived from an EMBL/GenBank/DDBJ whole genome shotgun (WGS) entry which is preliminary data.</text>
</comment>
<dbReference type="PROSITE" id="PS50157">
    <property type="entry name" value="ZINC_FINGER_C2H2_2"/>
    <property type="match status" value="1"/>
</dbReference>
<feature type="domain" description="C2H2-type" evidence="2">
    <location>
        <begin position="1107"/>
        <end position="1135"/>
    </location>
</feature>
<evidence type="ECO:0000313" key="3">
    <source>
        <dbReference type="EMBL" id="CAI4015573.1"/>
    </source>
</evidence>
<evidence type="ECO:0000313" key="4">
    <source>
        <dbReference type="EMBL" id="CAL4802885.1"/>
    </source>
</evidence>
<dbReference type="PROSITE" id="PS00028">
    <property type="entry name" value="ZINC_FINGER_C2H2_1"/>
    <property type="match status" value="1"/>
</dbReference>
<proteinExistence type="predicted"/>
<evidence type="ECO:0000256" key="1">
    <source>
        <dbReference type="PROSITE-ProRule" id="PRU00042"/>
    </source>
</evidence>